<dbReference type="Proteomes" id="UP001580346">
    <property type="component" value="Unassembled WGS sequence"/>
</dbReference>
<dbReference type="InterPro" id="IPR036638">
    <property type="entry name" value="HLH_DNA-bd_sf"/>
</dbReference>
<proteinExistence type="predicted"/>
<evidence type="ECO:0000313" key="1">
    <source>
        <dbReference type="EMBL" id="MFB5267588.1"/>
    </source>
</evidence>
<dbReference type="SUPFAM" id="SSF140500">
    <property type="entry name" value="BAS1536-like"/>
    <property type="match status" value="1"/>
</dbReference>
<dbReference type="InterPro" id="IPR037208">
    <property type="entry name" value="Spo0E-like_sf"/>
</dbReference>
<organism evidence="1 2">
    <name type="scientific">Paenibacillus enshidis</name>
    <dbReference type="NCBI Taxonomy" id="1458439"/>
    <lineage>
        <taxon>Bacteria</taxon>
        <taxon>Bacillati</taxon>
        <taxon>Bacillota</taxon>
        <taxon>Bacilli</taxon>
        <taxon>Bacillales</taxon>
        <taxon>Paenibacillaceae</taxon>
        <taxon>Paenibacillus</taxon>
    </lineage>
</organism>
<dbReference type="RefSeq" id="WP_375355591.1">
    <property type="nucleotide sequence ID" value="NZ_JBHHMI010000009.1"/>
</dbReference>
<comment type="caution">
    <text evidence="1">The sequence shown here is derived from an EMBL/GenBank/DDBJ whole genome shotgun (WGS) entry which is preliminary data.</text>
</comment>
<accession>A0ABV5ATP2</accession>
<dbReference type="InterPro" id="IPR018540">
    <property type="entry name" value="Spo0E-like"/>
</dbReference>
<dbReference type="EMBL" id="JBHHMI010000009">
    <property type="protein sequence ID" value="MFB5267588.1"/>
    <property type="molecule type" value="Genomic_DNA"/>
</dbReference>
<dbReference type="Gene3D" id="4.10.280.10">
    <property type="entry name" value="Helix-loop-helix DNA-binding domain"/>
    <property type="match status" value="1"/>
</dbReference>
<gene>
    <name evidence="1" type="ORF">ACE41H_12465</name>
</gene>
<sequence length="86" mass="10006">MPEQENLSLKIEESRQQLYELEQIYGLSHSSVLRQSMVLDELINEYNRKFHTRAESRFAGSGQLLREELLPGHSYLYCSPFAISLS</sequence>
<evidence type="ECO:0000313" key="2">
    <source>
        <dbReference type="Proteomes" id="UP001580346"/>
    </source>
</evidence>
<reference evidence="1 2" key="1">
    <citation type="submission" date="2024-09" db="EMBL/GenBank/DDBJ databases">
        <title>Paenibacillus zeirhizospherea sp. nov., isolated from surface of the maize (Zea mays) roots in a horticulture field, Hungary.</title>
        <authorList>
            <person name="Marton D."/>
            <person name="Farkas M."/>
            <person name="Bedics A."/>
            <person name="Toth E."/>
            <person name="Tancsics A."/>
            <person name="Boka K."/>
            <person name="Maroti G."/>
            <person name="Kriszt B."/>
            <person name="Cserhati M."/>
        </authorList>
    </citation>
    <scope>NUCLEOTIDE SEQUENCE [LARGE SCALE GENOMIC DNA]</scope>
    <source>
        <strain evidence="1 2">KCTC 33519</strain>
    </source>
</reference>
<dbReference type="Pfam" id="PF09388">
    <property type="entry name" value="SpoOE-like"/>
    <property type="match status" value="1"/>
</dbReference>
<protein>
    <submittedName>
        <fullName evidence="1">Spo0E family sporulation regulatory protein-aspartic acid phosphatase</fullName>
    </submittedName>
</protein>
<keyword evidence="2" id="KW-1185">Reference proteome</keyword>
<name>A0ABV5ATP2_9BACL</name>